<keyword evidence="4" id="KW-1185">Reference proteome</keyword>
<dbReference type="OrthoDB" id="191139at2759"/>
<proteinExistence type="predicted"/>
<dbReference type="Gene3D" id="3.40.50.720">
    <property type="entry name" value="NAD(P)-binding Rossmann-like Domain"/>
    <property type="match status" value="1"/>
</dbReference>
<reference evidence="3" key="1">
    <citation type="submission" date="2022-11" db="UniProtKB">
        <authorList>
            <consortium name="EnsemblMetazoa"/>
        </authorList>
    </citation>
    <scope>IDENTIFICATION</scope>
</reference>
<dbReference type="AlphaFoldDB" id="A0A914BH27"/>
<dbReference type="PANTHER" id="PTHR43157">
    <property type="entry name" value="PHOSPHATIDYLINOSITOL-GLYCAN BIOSYNTHESIS CLASS F PROTEIN-RELATED"/>
    <property type="match status" value="1"/>
</dbReference>
<accession>A0A914BH27</accession>
<organism evidence="3 4">
    <name type="scientific">Patiria miniata</name>
    <name type="common">Bat star</name>
    <name type="synonym">Asterina miniata</name>
    <dbReference type="NCBI Taxonomy" id="46514"/>
    <lineage>
        <taxon>Eukaryota</taxon>
        <taxon>Metazoa</taxon>
        <taxon>Echinodermata</taxon>
        <taxon>Eleutherozoa</taxon>
        <taxon>Asterozoa</taxon>
        <taxon>Asteroidea</taxon>
        <taxon>Valvatacea</taxon>
        <taxon>Valvatida</taxon>
        <taxon>Asterinidae</taxon>
        <taxon>Patiria</taxon>
    </lineage>
</organism>
<dbReference type="InterPro" id="IPR002347">
    <property type="entry name" value="SDR_fam"/>
</dbReference>
<protein>
    <recommendedName>
        <fullName evidence="5">Retinol dehydrogenase 13</fullName>
    </recommendedName>
</protein>
<sequence>MMINILYLFFQLEPVVLAGIGQQGKTEDGFDLMFGVNHFGPFLLTNLLLDLLKRSAPSRIINLTSLAHRFSPEFDFAEADETGAVRYPKLASYPISKMAVNLFTHELSRRLADTQVTVCSIHPGIVYTGAIDGLLRRGCLRKLLIPLFRLLMRTPDAGAQCVIHCAIDDSVKEHTGAYFVDCQPCNEAAMATDEALAKQLWEVSCQATGL</sequence>
<dbReference type="PANTHER" id="PTHR43157:SF31">
    <property type="entry name" value="PHOSPHATIDYLINOSITOL-GLYCAN BIOSYNTHESIS CLASS F PROTEIN"/>
    <property type="match status" value="1"/>
</dbReference>
<dbReference type="SUPFAM" id="SSF51735">
    <property type="entry name" value="NAD(P)-binding Rossmann-fold domains"/>
    <property type="match status" value="1"/>
</dbReference>
<feature type="chain" id="PRO_5037041609" description="Retinol dehydrogenase 13" evidence="2">
    <location>
        <begin position="19"/>
        <end position="210"/>
    </location>
</feature>
<keyword evidence="1" id="KW-0560">Oxidoreductase</keyword>
<dbReference type="OMA" id="ACNTHAV"/>
<dbReference type="RefSeq" id="XP_038074737.1">
    <property type="nucleotide sequence ID" value="XM_038218809.1"/>
</dbReference>
<dbReference type="InterPro" id="IPR020904">
    <property type="entry name" value="Sc_DH/Rdtase_CS"/>
</dbReference>
<dbReference type="Proteomes" id="UP000887568">
    <property type="component" value="Unplaced"/>
</dbReference>
<evidence type="ECO:0000313" key="4">
    <source>
        <dbReference type="Proteomes" id="UP000887568"/>
    </source>
</evidence>
<name>A0A914BH27_PATMI</name>
<evidence type="ECO:0000256" key="1">
    <source>
        <dbReference type="ARBA" id="ARBA00023002"/>
    </source>
</evidence>
<dbReference type="PROSITE" id="PS00061">
    <property type="entry name" value="ADH_SHORT"/>
    <property type="match status" value="1"/>
</dbReference>
<dbReference type="Pfam" id="PF13561">
    <property type="entry name" value="adh_short_C2"/>
    <property type="match status" value="1"/>
</dbReference>
<dbReference type="EnsemblMetazoa" id="XM_038218809.1">
    <property type="protein sequence ID" value="XP_038074737.1"/>
    <property type="gene ID" value="LOC119742659"/>
</dbReference>
<keyword evidence="2" id="KW-0732">Signal</keyword>
<evidence type="ECO:0000313" key="3">
    <source>
        <dbReference type="EnsemblMetazoa" id="XP_038074737.1"/>
    </source>
</evidence>
<dbReference type="InterPro" id="IPR036291">
    <property type="entry name" value="NAD(P)-bd_dom_sf"/>
</dbReference>
<feature type="signal peptide" evidence="2">
    <location>
        <begin position="1"/>
        <end position="18"/>
    </location>
</feature>
<dbReference type="GO" id="GO:0016491">
    <property type="term" value="F:oxidoreductase activity"/>
    <property type="evidence" value="ECO:0007669"/>
    <property type="project" value="UniProtKB-KW"/>
</dbReference>
<evidence type="ECO:0008006" key="5">
    <source>
        <dbReference type="Google" id="ProtNLM"/>
    </source>
</evidence>
<evidence type="ECO:0000256" key="2">
    <source>
        <dbReference type="SAM" id="SignalP"/>
    </source>
</evidence>
<dbReference type="GeneID" id="119742659"/>